<dbReference type="InterPro" id="IPR000160">
    <property type="entry name" value="GGDEF_dom"/>
</dbReference>
<dbReference type="EMBL" id="BBYR01000002">
    <property type="protein sequence ID" value="GAP33786.1"/>
    <property type="molecule type" value="Genomic_DNA"/>
</dbReference>
<dbReference type="InterPro" id="IPR001610">
    <property type="entry name" value="PAC"/>
</dbReference>
<sequence>MSAGAAVDPAGSPGADASHADFATLFDFLPIGAYRSLPDGTQLRANPALVRLNGYRSEAELLAAVHDIGREWYVEPDRRAEFCARMERDGHVTGFVSEIWRHGSRERIWISENAHVVRDAAGRLLFYEGTVEEITDRVQAQAALRRSEEELRLLTAQLPGVLYRLLVTPSGQRRYTFVSEGVRELCGVTPQQVMDDPELPLRLVHPEDVPVVADHLSSPEAARRPIDAVFRIVAADGRVKWVQMSSSAASVDERGTLRVGVMVDISERKQAEALIWQQANFDALTGLPNRRMLRDRLEQAIRQCRRDGSRLAVLFVDLDHFKQVNDTVGHAKGDLLLVEAARRIVGCVREVDTVARFGGDEFTVVLGGLRDTLRAGEIAQHIVQALGQAYDLAGETAFVSASVGITLHPDDAHDIEDLLKYADQALYVAKDAGRNRVSHFTPELQQAAVTRSRLAKDLRAALAEGQLHLAYQPIVALGSGAVHKAEALLRWRHPVRGPVPPGDFIPIAESTGLIVDIGDWVFREAVRQVQAWRARLCPDFQLSVNKSPVQFVNGGGRHDWIALLRQAGLPGQCVVLEITESLLLDAASGVSEQLLALRDAGIGVSLDDFGTGYSSMAYLQHYDIDHLKIDQRFVRHLGPGSKELALCKAIIVMAHELGMTVIAEGVETAAQRDLLAAAGCDYGQGYLFARPMAPADFEAWLAARPPA</sequence>
<dbReference type="InterPro" id="IPR035965">
    <property type="entry name" value="PAS-like_dom_sf"/>
</dbReference>
<feature type="domain" description="PAC" evidence="2">
    <location>
        <begin position="226"/>
        <end position="277"/>
    </location>
</feature>
<dbReference type="PROSITE" id="PS50887">
    <property type="entry name" value="GGDEF"/>
    <property type="match status" value="1"/>
</dbReference>
<dbReference type="Gene3D" id="3.30.450.20">
    <property type="entry name" value="PAS domain"/>
    <property type="match status" value="2"/>
</dbReference>
<dbReference type="FunFam" id="3.30.70.270:FF:000001">
    <property type="entry name" value="Diguanylate cyclase domain protein"/>
    <property type="match status" value="1"/>
</dbReference>
<evidence type="ECO:0000259" key="2">
    <source>
        <dbReference type="PROSITE" id="PS50113"/>
    </source>
</evidence>
<dbReference type="PROSITE" id="PS50113">
    <property type="entry name" value="PAC"/>
    <property type="match status" value="2"/>
</dbReference>
<dbReference type="Pfam" id="PF00990">
    <property type="entry name" value="GGDEF"/>
    <property type="match status" value="1"/>
</dbReference>
<dbReference type="RefSeq" id="WP_054017949.1">
    <property type="nucleotide sequence ID" value="NZ_BBYR01000002.1"/>
</dbReference>
<dbReference type="Gene3D" id="3.30.70.270">
    <property type="match status" value="1"/>
</dbReference>
<keyword evidence="6" id="KW-1185">Reference proteome</keyword>
<proteinExistence type="predicted"/>
<dbReference type="SMART" id="SM00086">
    <property type="entry name" value="PAC"/>
    <property type="match status" value="2"/>
</dbReference>
<evidence type="ECO:0000259" key="4">
    <source>
        <dbReference type="PROSITE" id="PS50887"/>
    </source>
</evidence>
<dbReference type="SUPFAM" id="SSF141868">
    <property type="entry name" value="EAL domain-like"/>
    <property type="match status" value="1"/>
</dbReference>
<dbReference type="InterPro" id="IPR035919">
    <property type="entry name" value="EAL_sf"/>
</dbReference>
<dbReference type="PANTHER" id="PTHR44757">
    <property type="entry name" value="DIGUANYLATE CYCLASE DGCP"/>
    <property type="match status" value="1"/>
</dbReference>
<name>A0A0K8NTP7_PISS1</name>
<organism evidence="5 6">
    <name type="scientific">Piscinibacter sakaiensis</name>
    <name type="common">Ideonella sakaiensis</name>
    <dbReference type="NCBI Taxonomy" id="1547922"/>
    <lineage>
        <taxon>Bacteria</taxon>
        <taxon>Pseudomonadati</taxon>
        <taxon>Pseudomonadota</taxon>
        <taxon>Betaproteobacteria</taxon>
        <taxon>Burkholderiales</taxon>
        <taxon>Sphaerotilaceae</taxon>
        <taxon>Piscinibacter</taxon>
    </lineage>
</organism>
<reference evidence="6" key="1">
    <citation type="submission" date="2015-07" db="EMBL/GenBank/DDBJ databases">
        <title>Discovery of a poly(ethylene terephthalate assimilation.</title>
        <authorList>
            <person name="Yoshida S."/>
            <person name="Hiraga K."/>
            <person name="Takehana T."/>
            <person name="Taniguchi I."/>
            <person name="Yamaji H."/>
            <person name="Maeda Y."/>
            <person name="Toyohara K."/>
            <person name="Miyamoto K."/>
            <person name="Kimura Y."/>
            <person name="Oda K."/>
        </authorList>
    </citation>
    <scope>NUCLEOTIDE SEQUENCE [LARGE SCALE GENOMIC DNA]</scope>
    <source>
        <strain evidence="6">NBRC 110686 / TISTR 2288 / 201-F6</strain>
    </source>
</reference>
<evidence type="ECO:0000313" key="6">
    <source>
        <dbReference type="Proteomes" id="UP000037660"/>
    </source>
</evidence>
<dbReference type="NCBIfam" id="TIGR00229">
    <property type="entry name" value="sensory_box"/>
    <property type="match status" value="2"/>
</dbReference>
<dbReference type="PANTHER" id="PTHR44757:SF2">
    <property type="entry name" value="BIOFILM ARCHITECTURE MAINTENANCE PROTEIN MBAA"/>
    <property type="match status" value="1"/>
</dbReference>
<dbReference type="InterPro" id="IPR000014">
    <property type="entry name" value="PAS"/>
</dbReference>
<dbReference type="PROSITE" id="PS50112">
    <property type="entry name" value="PAS"/>
    <property type="match status" value="1"/>
</dbReference>
<dbReference type="InterPro" id="IPR052155">
    <property type="entry name" value="Biofilm_reg_signaling"/>
</dbReference>
<dbReference type="GO" id="GO:0003824">
    <property type="term" value="F:catalytic activity"/>
    <property type="evidence" value="ECO:0007669"/>
    <property type="project" value="UniProtKB-ARBA"/>
</dbReference>
<dbReference type="OrthoDB" id="9813903at2"/>
<evidence type="ECO:0000259" key="1">
    <source>
        <dbReference type="PROSITE" id="PS50112"/>
    </source>
</evidence>
<gene>
    <name evidence="5" type="ORF">ISF6_1041</name>
</gene>
<dbReference type="CDD" id="cd01948">
    <property type="entry name" value="EAL"/>
    <property type="match status" value="1"/>
</dbReference>
<dbReference type="Proteomes" id="UP000037660">
    <property type="component" value="Unassembled WGS sequence"/>
</dbReference>
<evidence type="ECO:0000259" key="3">
    <source>
        <dbReference type="PROSITE" id="PS50883"/>
    </source>
</evidence>
<dbReference type="STRING" id="1547922.ISF6_1041"/>
<dbReference type="Pfam" id="PF00563">
    <property type="entry name" value="EAL"/>
    <property type="match status" value="1"/>
</dbReference>
<dbReference type="InterPro" id="IPR000700">
    <property type="entry name" value="PAS-assoc_C"/>
</dbReference>
<dbReference type="NCBIfam" id="TIGR00254">
    <property type="entry name" value="GGDEF"/>
    <property type="match status" value="1"/>
</dbReference>
<reference evidence="5 6" key="2">
    <citation type="journal article" date="2016" name="Science">
        <title>A bacterium that degrades and assimilates poly(ethylene terephthalate).</title>
        <authorList>
            <person name="Yoshida S."/>
            <person name="Hiraga K."/>
            <person name="Takehana T."/>
            <person name="Taniguchi I."/>
            <person name="Yamaji H."/>
            <person name="Maeda Y."/>
            <person name="Toyohara K."/>
            <person name="Miyamoto K."/>
            <person name="Kimura Y."/>
            <person name="Oda K."/>
        </authorList>
    </citation>
    <scope>NUCLEOTIDE SEQUENCE [LARGE SCALE GENOMIC DNA]</scope>
    <source>
        <strain evidence="6">NBRC 110686 / TISTR 2288 / 201-F6</strain>
    </source>
</reference>
<feature type="domain" description="PAC" evidence="2">
    <location>
        <begin position="93"/>
        <end position="146"/>
    </location>
</feature>
<accession>A0A0K8NTP7</accession>
<dbReference type="SUPFAM" id="SSF55073">
    <property type="entry name" value="Nucleotide cyclase"/>
    <property type="match status" value="1"/>
</dbReference>
<dbReference type="PROSITE" id="PS50883">
    <property type="entry name" value="EAL"/>
    <property type="match status" value="1"/>
</dbReference>
<dbReference type="SMART" id="SM00052">
    <property type="entry name" value="EAL"/>
    <property type="match status" value="1"/>
</dbReference>
<feature type="domain" description="GGDEF" evidence="4">
    <location>
        <begin position="309"/>
        <end position="442"/>
    </location>
</feature>
<feature type="domain" description="PAS" evidence="1">
    <location>
        <begin position="165"/>
        <end position="216"/>
    </location>
</feature>
<dbReference type="Pfam" id="PF08447">
    <property type="entry name" value="PAS_3"/>
    <property type="match status" value="1"/>
</dbReference>
<dbReference type="Gene3D" id="3.20.20.450">
    <property type="entry name" value="EAL domain"/>
    <property type="match status" value="1"/>
</dbReference>
<dbReference type="InterPro" id="IPR001633">
    <property type="entry name" value="EAL_dom"/>
</dbReference>
<protein>
    <submittedName>
        <fullName evidence="5">Diguanylate cyclase/phosphodiesterase with PAS/PAC sensor(S)</fullName>
    </submittedName>
</protein>
<evidence type="ECO:0000313" key="5">
    <source>
        <dbReference type="EMBL" id="GAP33786.1"/>
    </source>
</evidence>
<feature type="domain" description="EAL" evidence="3">
    <location>
        <begin position="451"/>
        <end position="705"/>
    </location>
</feature>
<dbReference type="InterPro" id="IPR013655">
    <property type="entry name" value="PAS_fold_3"/>
</dbReference>
<dbReference type="InterPro" id="IPR029787">
    <property type="entry name" value="Nucleotide_cyclase"/>
</dbReference>
<dbReference type="SMART" id="SM00267">
    <property type="entry name" value="GGDEF"/>
    <property type="match status" value="1"/>
</dbReference>
<dbReference type="AlphaFoldDB" id="A0A0K8NTP7"/>
<dbReference type="InterPro" id="IPR043128">
    <property type="entry name" value="Rev_trsase/Diguanyl_cyclase"/>
</dbReference>
<dbReference type="CDD" id="cd01949">
    <property type="entry name" value="GGDEF"/>
    <property type="match status" value="1"/>
</dbReference>
<dbReference type="CDD" id="cd00130">
    <property type="entry name" value="PAS"/>
    <property type="match status" value="1"/>
</dbReference>
<comment type="caution">
    <text evidence="5">The sequence shown here is derived from an EMBL/GenBank/DDBJ whole genome shotgun (WGS) entry which is preliminary data.</text>
</comment>
<dbReference type="SMART" id="SM00091">
    <property type="entry name" value="PAS"/>
    <property type="match status" value="2"/>
</dbReference>
<dbReference type="SUPFAM" id="SSF55785">
    <property type="entry name" value="PYP-like sensor domain (PAS domain)"/>
    <property type="match status" value="2"/>
</dbReference>